<accession>A0ABQ7GQX8</accession>
<comment type="caution">
    <text evidence="1">The sequence shown here is derived from an EMBL/GenBank/DDBJ whole genome shotgun (WGS) entry which is preliminary data.</text>
</comment>
<evidence type="ECO:0000313" key="2">
    <source>
        <dbReference type="Proteomes" id="UP000815325"/>
    </source>
</evidence>
<proteinExistence type="predicted"/>
<dbReference type="EMBL" id="MU069632">
    <property type="protein sequence ID" value="KAF5837026.1"/>
    <property type="molecule type" value="Genomic_DNA"/>
</dbReference>
<dbReference type="PANTHER" id="PTHR36749:SF1">
    <property type="entry name" value="F7O18.3 PROTEIN"/>
    <property type="match status" value="1"/>
</dbReference>
<protein>
    <submittedName>
        <fullName evidence="1">Uncharacterized protein</fullName>
    </submittedName>
</protein>
<name>A0ABQ7GQX8_DUNSA</name>
<dbReference type="Proteomes" id="UP000815325">
    <property type="component" value="Unassembled WGS sequence"/>
</dbReference>
<dbReference type="PANTHER" id="PTHR36749">
    <property type="entry name" value="F7O18.3 PROTEIN"/>
    <property type="match status" value="1"/>
</dbReference>
<keyword evidence="2" id="KW-1185">Reference proteome</keyword>
<gene>
    <name evidence="1" type="ORF">DUNSADRAFT_4951</name>
</gene>
<evidence type="ECO:0000313" key="1">
    <source>
        <dbReference type="EMBL" id="KAF5837026.1"/>
    </source>
</evidence>
<reference evidence="1" key="1">
    <citation type="submission" date="2017-08" db="EMBL/GenBank/DDBJ databases">
        <authorList>
            <person name="Polle J.E."/>
            <person name="Barry K."/>
            <person name="Cushman J."/>
            <person name="Schmutz J."/>
            <person name="Tran D."/>
            <person name="Hathwaick L.T."/>
            <person name="Yim W.C."/>
            <person name="Jenkins J."/>
            <person name="Mckie-Krisberg Z.M."/>
            <person name="Prochnik S."/>
            <person name="Lindquist E."/>
            <person name="Dockter R.B."/>
            <person name="Adam C."/>
            <person name="Molina H."/>
            <person name="Bunkerborg J."/>
            <person name="Jin E."/>
            <person name="Buchheim M."/>
            <person name="Magnuson J."/>
        </authorList>
    </citation>
    <scope>NUCLEOTIDE SEQUENCE</scope>
    <source>
        <strain evidence="1">CCAP 19/18</strain>
    </source>
</reference>
<organism evidence="1 2">
    <name type="scientific">Dunaliella salina</name>
    <name type="common">Green alga</name>
    <name type="synonym">Protococcus salinus</name>
    <dbReference type="NCBI Taxonomy" id="3046"/>
    <lineage>
        <taxon>Eukaryota</taxon>
        <taxon>Viridiplantae</taxon>
        <taxon>Chlorophyta</taxon>
        <taxon>core chlorophytes</taxon>
        <taxon>Chlorophyceae</taxon>
        <taxon>CS clade</taxon>
        <taxon>Chlamydomonadales</taxon>
        <taxon>Dunaliellaceae</taxon>
        <taxon>Dunaliella</taxon>
    </lineage>
</organism>
<sequence>MSVHLMLTVDECWSHAECQQEPSTAKCHERAPNADFDQSQWLSIVLVAHPMLTVEECKGPSIVLVVHPMLTVVQSRWLSVIMHVHLMQGVELTTANCHECSSHADCRPGLTADLHGCPPIADSTRESMPVDFHERSSHADCGQEAVRRVGDFSELMLALYRTKCSHGTPTPFVLLQKPAPEPPKPKAPKPKELPSKAYDHTELMAARRRALLDCVHHARTFHKHAWAQTAIELTAEHCWQNKSRFCSQLHEEVDELWRWVRYARAMRKRGPSAKEINRDSTSFERASATWSRMDVPTKGKVGAQGDTKSVQWLG</sequence>